<evidence type="ECO:0000256" key="1">
    <source>
        <dbReference type="SAM" id="Phobius"/>
    </source>
</evidence>
<keyword evidence="1" id="KW-1133">Transmembrane helix</keyword>
<dbReference type="PANTHER" id="PTHR21329">
    <property type="entry name" value="PHOSPHATIDYLINOSITOL N-ACETYLGLUCOSAMINYLTRANSFERASE SUBUNIT Q-RELATED"/>
    <property type="match status" value="1"/>
</dbReference>
<dbReference type="KEGG" id="fcy:FRACYDRAFT_236937"/>
<dbReference type="GO" id="GO:0006506">
    <property type="term" value="P:GPI anchor biosynthetic process"/>
    <property type="evidence" value="ECO:0007669"/>
    <property type="project" value="InterPro"/>
</dbReference>
<evidence type="ECO:0000313" key="2">
    <source>
        <dbReference type="EMBL" id="OEU18658.1"/>
    </source>
</evidence>
<evidence type="ECO:0000313" key="3">
    <source>
        <dbReference type="Proteomes" id="UP000095751"/>
    </source>
</evidence>
<feature type="transmembrane region" description="Helical" evidence="1">
    <location>
        <begin position="486"/>
        <end position="502"/>
    </location>
</feature>
<dbReference type="AlphaFoldDB" id="A0A1E7FKF8"/>
<feature type="transmembrane region" description="Helical" evidence="1">
    <location>
        <begin position="552"/>
        <end position="571"/>
    </location>
</feature>
<dbReference type="OrthoDB" id="70250at2759"/>
<gene>
    <name evidence="2" type="ORF">FRACYDRAFT_236937</name>
</gene>
<feature type="transmembrane region" description="Helical" evidence="1">
    <location>
        <begin position="523"/>
        <end position="546"/>
    </location>
</feature>
<proteinExistence type="predicted"/>
<dbReference type="InParanoid" id="A0A1E7FKF8"/>
<feature type="transmembrane region" description="Helical" evidence="1">
    <location>
        <begin position="273"/>
        <end position="293"/>
    </location>
</feature>
<keyword evidence="3" id="KW-1185">Reference proteome</keyword>
<keyword evidence="1" id="KW-0472">Membrane</keyword>
<reference evidence="2 3" key="1">
    <citation type="submission" date="2016-09" db="EMBL/GenBank/DDBJ databases">
        <title>Extensive genetic diversity and differential bi-allelic expression allows diatom success in the polar Southern Ocean.</title>
        <authorList>
            <consortium name="DOE Joint Genome Institute"/>
            <person name="Mock T."/>
            <person name="Otillar R.P."/>
            <person name="Strauss J."/>
            <person name="Dupont C."/>
            <person name="Frickenhaus S."/>
            <person name="Maumus F."/>
            <person name="Mcmullan M."/>
            <person name="Sanges R."/>
            <person name="Schmutz J."/>
            <person name="Toseland A."/>
            <person name="Valas R."/>
            <person name="Veluchamy A."/>
            <person name="Ward B.J."/>
            <person name="Allen A."/>
            <person name="Barry K."/>
            <person name="Falciatore A."/>
            <person name="Ferrante M."/>
            <person name="Fortunato A.E."/>
            <person name="Gloeckner G."/>
            <person name="Gruber A."/>
            <person name="Hipkin R."/>
            <person name="Janech M."/>
            <person name="Kroth P."/>
            <person name="Leese F."/>
            <person name="Lindquist E."/>
            <person name="Lyon B.R."/>
            <person name="Martin J."/>
            <person name="Mayer C."/>
            <person name="Parker M."/>
            <person name="Quesneville H."/>
            <person name="Raymond J."/>
            <person name="Uhlig C."/>
            <person name="Valentin K.U."/>
            <person name="Worden A.Z."/>
            <person name="Armbrust E.V."/>
            <person name="Bowler C."/>
            <person name="Green B."/>
            <person name="Moulton V."/>
            <person name="Van Oosterhout C."/>
            <person name="Grigoriev I."/>
        </authorList>
    </citation>
    <scope>NUCLEOTIDE SEQUENCE [LARGE SCALE GENOMIC DNA]</scope>
    <source>
        <strain evidence="2 3">CCMP1102</strain>
    </source>
</reference>
<dbReference type="GO" id="GO:0016020">
    <property type="term" value="C:membrane"/>
    <property type="evidence" value="ECO:0007669"/>
    <property type="project" value="InterPro"/>
</dbReference>
<dbReference type="Proteomes" id="UP000095751">
    <property type="component" value="Unassembled WGS sequence"/>
</dbReference>
<name>A0A1E7FKF8_9STRA</name>
<feature type="transmembrane region" description="Helical" evidence="1">
    <location>
        <begin position="444"/>
        <end position="466"/>
    </location>
</feature>
<sequence length="672" mass="78571">MEEMRRSSTNTKDEALLIKSYVVVTSASIKRRQEHDCALIYKTRYKQREIVFLVSFLPLDDGDGRRNQLSNYQGTIKKLKLKAKKTSCCTCLTDSLQVVKMEYNDNDNNDEDQDYPPWWNQLFPSSSSSSSSDQKQHPPPIDNNYQLMYFDLVVDNENGKRKVNYNHFPSRKTGHDNDWSLLLHRINSCPSINEIIRSGNIPGYCCSSSSFDNSNSHDNNESNNTKISPPTKQQFSLPQRIQKFFLDNSLTVLHFRDLYFTHHKQRGTSSSSYFNFPFIVLIRYMWSYFRALWKKKKNNNNNNNNNNTATKKKHANLSNTSYSCSHCSKPCLVPSKSDLAMQTVYRLDVFLSALFDMILGLMVCAVLLFGSRNQELFQRIYLNGKLKAFQYLEDQSFMLETFPAGFKLNVQLTHNMGRGIRNLLHHQKSFLFATLWNVQGCRAYLIPIVATLAAVGGWTSFLAVMVDLWRLEFIHLILLAIFFRKLYRAELYLLSALFRLFRGKKRNILRQRTDTMQYDAMQLLVGTIAFYICVFLWTTIMVYYSFFVIWNLLIHLPIVCCWVLYLLGRSIPWGSLYYRFRHPHWFPKYLYIKFDDVITIDSKNVQVSSLESILESPVHILFSRITNPLKHLFKWYLISFLEILYPNADNTAHSILPLKLLMENLKPLRGND</sequence>
<dbReference type="InterPro" id="IPR007720">
    <property type="entry name" value="PigQ/GPI1"/>
</dbReference>
<keyword evidence="1" id="KW-0812">Transmembrane</keyword>
<dbReference type="Pfam" id="PF05024">
    <property type="entry name" value="Gpi1"/>
    <property type="match status" value="1"/>
</dbReference>
<dbReference type="GO" id="GO:0005783">
    <property type="term" value="C:endoplasmic reticulum"/>
    <property type="evidence" value="ECO:0007669"/>
    <property type="project" value="TreeGrafter"/>
</dbReference>
<accession>A0A1E7FKF8</accession>
<protein>
    <submittedName>
        <fullName evidence="2">Gpi1-domain-containing protein</fullName>
    </submittedName>
</protein>
<dbReference type="PANTHER" id="PTHR21329:SF3">
    <property type="entry name" value="PHOSPHATIDYLINOSITOL N-ACETYLGLUCOSAMINYLTRANSFERASE SUBUNIT Q"/>
    <property type="match status" value="1"/>
</dbReference>
<dbReference type="EMBL" id="KV784356">
    <property type="protein sequence ID" value="OEU18658.1"/>
    <property type="molecule type" value="Genomic_DNA"/>
</dbReference>
<organism evidence="2 3">
    <name type="scientific">Fragilariopsis cylindrus CCMP1102</name>
    <dbReference type="NCBI Taxonomy" id="635003"/>
    <lineage>
        <taxon>Eukaryota</taxon>
        <taxon>Sar</taxon>
        <taxon>Stramenopiles</taxon>
        <taxon>Ochrophyta</taxon>
        <taxon>Bacillariophyta</taxon>
        <taxon>Bacillariophyceae</taxon>
        <taxon>Bacillariophycidae</taxon>
        <taxon>Bacillariales</taxon>
        <taxon>Bacillariaceae</taxon>
        <taxon>Fragilariopsis</taxon>
    </lineage>
</organism>
<feature type="transmembrane region" description="Helical" evidence="1">
    <location>
        <begin position="349"/>
        <end position="369"/>
    </location>
</feature>